<protein>
    <submittedName>
        <fullName evidence="2">Uncharacterized protein</fullName>
    </submittedName>
</protein>
<organism evidence="2">
    <name type="scientific">Anguilla anguilla</name>
    <name type="common">European freshwater eel</name>
    <name type="synonym">Muraena anguilla</name>
    <dbReference type="NCBI Taxonomy" id="7936"/>
    <lineage>
        <taxon>Eukaryota</taxon>
        <taxon>Metazoa</taxon>
        <taxon>Chordata</taxon>
        <taxon>Craniata</taxon>
        <taxon>Vertebrata</taxon>
        <taxon>Euteleostomi</taxon>
        <taxon>Actinopterygii</taxon>
        <taxon>Neopterygii</taxon>
        <taxon>Teleostei</taxon>
        <taxon>Anguilliformes</taxon>
        <taxon>Anguillidae</taxon>
        <taxon>Anguilla</taxon>
    </lineage>
</organism>
<evidence type="ECO:0000256" key="1">
    <source>
        <dbReference type="SAM" id="MobiDB-lite"/>
    </source>
</evidence>
<feature type="region of interest" description="Disordered" evidence="1">
    <location>
        <begin position="1"/>
        <end position="23"/>
    </location>
</feature>
<dbReference type="AlphaFoldDB" id="A0A0E9XKW3"/>
<feature type="compositionally biased region" description="Basic residues" evidence="1">
    <location>
        <begin position="14"/>
        <end position="23"/>
    </location>
</feature>
<reference evidence="2" key="2">
    <citation type="journal article" date="2015" name="Fish Shellfish Immunol.">
        <title>Early steps in the European eel (Anguilla anguilla)-Vibrio vulnificus interaction in the gills: Role of the RtxA13 toxin.</title>
        <authorList>
            <person name="Callol A."/>
            <person name="Pajuelo D."/>
            <person name="Ebbesson L."/>
            <person name="Teles M."/>
            <person name="MacKenzie S."/>
            <person name="Amaro C."/>
        </authorList>
    </citation>
    <scope>NUCLEOTIDE SEQUENCE</scope>
</reference>
<evidence type="ECO:0000313" key="2">
    <source>
        <dbReference type="EMBL" id="JAI02329.1"/>
    </source>
</evidence>
<proteinExistence type="predicted"/>
<dbReference type="EMBL" id="GBXM01006249">
    <property type="protein sequence ID" value="JAI02329.1"/>
    <property type="molecule type" value="Transcribed_RNA"/>
</dbReference>
<reference evidence="2" key="1">
    <citation type="submission" date="2014-11" db="EMBL/GenBank/DDBJ databases">
        <authorList>
            <person name="Amaro Gonzalez C."/>
        </authorList>
    </citation>
    <scope>NUCLEOTIDE SEQUENCE</scope>
</reference>
<sequence length="32" mass="3900">MYSVGNRNSTWRQNHTHTHTHANTHSRLFFNF</sequence>
<name>A0A0E9XKW3_ANGAN</name>
<accession>A0A0E9XKW3</accession>
<feature type="compositionally biased region" description="Polar residues" evidence="1">
    <location>
        <begin position="1"/>
        <end position="13"/>
    </location>
</feature>